<dbReference type="InterPro" id="IPR019546">
    <property type="entry name" value="TAT_signal_bac_arc"/>
</dbReference>
<dbReference type="Pfam" id="PF13416">
    <property type="entry name" value="SBP_bac_8"/>
    <property type="match status" value="1"/>
</dbReference>
<keyword evidence="1" id="KW-0732">Signal</keyword>
<evidence type="ECO:0000256" key="1">
    <source>
        <dbReference type="ARBA" id="ARBA00022729"/>
    </source>
</evidence>
<dbReference type="InterPro" id="IPR006059">
    <property type="entry name" value="SBP"/>
</dbReference>
<evidence type="ECO:0000313" key="3">
    <source>
        <dbReference type="Proteomes" id="UP000630805"/>
    </source>
</evidence>
<comment type="caution">
    <text evidence="2">The sequence shown here is derived from an EMBL/GenBank/DDBJ whole genome shotgun (WGS) entry which is preliminary data.</text>
</comment>
<dbReference type="Gene3D" id="3.40.190.10">
    <property type="entry name" value="Periplasmic binding protein-like II"/>
    <property type="match status" value="2"/>
</dbReference>
<evidence type="ECO:0000313" key="2">
    <source>
        <dbReference type="EMBL" id="NVO57014.1"/>
    </source>
</evidence>
<dbReference type="EMBL" id="JABXWT010000008">
    <property type="protein sequence ID" value="NVO57014.1"/>
    <property type="molecule type" value="Genomic_DNA"/>
</dbReference>
<reference evidence="2 3" key="1">
    <citation type="submission" date="2020-06" db="EMBL/GenBank/DDBJ databases">
        <authorList>
            <person name="Cao W.R."/>
        </authorList>
    </citation>
    <scope>NUCLEOTIDE SEQUENCE [LARGE SCALE GENOMIC DNA]</scope>
    <source>
        <strain evidence="2 3">B1Z28</strain>
    </source>
</reference>
<sequence length="364" mass="39671">MTNKQTLNRRQFIKRSTATGALAAAPGLYAPFVHAQAEPLKIGSWGGFFEEVLADKLYPEFTAATGIEVQSIGTPNGDAQVVQLAQAIRAGNVPLDVSALIPIPMVRATNAGIIEELDMSRIPNAKYLPEVQGISESTDGNPNGVAWFFYFNILVTLQEDYPETPTSWKELWNPANAGLAGVMAQPEISNIIDITAATYFGGPDILQTKEGVLEVLAKVAELKDTVALWYRDEAQFQNGLETGELPIGIYYNDVATVAQAEGIEIDRIFPKEGAVKNPAYWGISKGTALRDQAHEFLNYTLDPSVQSLLARNLGGGPVVPKDTTDLTDEEWDQVSTSKDTIAPAYHLYTDWGDWTATEFSRAIS</sequence>
<keyword evidence="3" id="KW-1185">Reference proteome</keyword>
<dbReference type="NCBIfam" id="TIGR01409">
    <property type="entry name" value="TAT_signal_seq"/>
    <property type="match status" value="1"/>
</dbReference>
<protein>
    <submittedName>
        <fullName evidence="2">Extracellular solute-binding protein</fullName>
    </submittedName>
</protein>
<name>A0ABX2PTC2_9RHOB</name>
<dbReference type="PANTHER" id="PTHR30006">
    <property type="entry name" value="THIAMINE-BINDING PERIPLASMIC PROTEIN-RELATED"/>
    <property type="match status" value="1"/>
</dbReference>
<dbReference type="InterPro" id="IPR006311">
    <property type="entry name" value="TAT_signal"/>
</dbReference>
<gene>
    <name evidence="2" type="ORF">HW561_14560</name>
</gene>
<dbReference type="SUPFAM" id="SSF53850">
    <property type="entry name" value="Periplasmic binding protein-like II"/>
    <property type="match status" value="1"/>
</dbReference>
<dbReference type="Proteomes" id="UP000630805">
    <property type="component" value="Unassembled WGS sequence"/>
</dbReference>
<dbReference type="PROSITE" id="PS51318">
    <property type="entry name" value="TAT"/>
    <property type="match status" value="1"/>
</dbReference>
<proteinExistence type="predicted"/>
<accession>A0ABX2PTC2</accession>
<dbReference type="PANTHER" id="PTHR30006:SF2">
    <property type="entry name" value="ABC TRANSPORTER SUBSTRATE-BINDING PROTEIN"/>
    <property type="match status" value="1"/>
</dbReference>
<dbReference type="RefSeq" id="WP_176866011.1">
    <property type="nucleotide sequence ID" value="NZ_JABXWT010000008.1"/>
</dbReference>
<organism evidence="2 3">
    <name type="scientific">Ruegeria haliotis</name>
    <dbReference type="NCBI Taxonomy" id="2747601"/>
    <lineage>
        <taxon>Bacteria</taxon>
        <taxon>Pseudomonadati</taxon>
        <taxon>Pseudomonadota</taxon>
        <taxon>Alphaproteobacteria</taxon>
        <taxon>Rhodobacterales</taxon>
        <taxon>Roseobacteraceae</taxon>
        <taxon>Ruegeria</taxon>
    </lineage>
</organism>